<gene>
    <name evidence="2" type="ORF">EYG76_00155</name>
</gene>
<feature type="transmembrane region" description="Helical" evidence="1">
    <location>
        <begin position="138"/>
        <end position="154"/>
    </location>
</feature>
<keyword evidence="1" id="KW-1133">Transmembrane helix</keyword>
<proteinExistence type="predicted"/>
<evidence type="ECO:0000313" key="2">
    <source>
        <dbReference type="EMBL" id="HIP16706.1"/>
    </source>
</evidence>
<feature type="transmembrane region" description="Helical" evidence="1">
    <location>
        <begin position="24"/>
        <end position="44"/>
    </location>
</feature>
<keyword evidence="1" id="KW-0472">Membrane</keyword>
<organism evidence="2 3">
    <name type="scientific">Methanothermococcus okinawensis</name>
    <dbReference type="NCBI Taxonomy" id="155863"/>
    <lineage>
        <taxon>Archaea</taxon>
        <taxon>Methanobacteriati</taxon>
        <taxon>Methanobacteriota</taxon>
        <taxon>Methanomada group</taxon>
        <taxon>Methanococci</taxon>
        <taxon>Methanococcales</taxon>
        <taxon>Methanococcaceae</taxon>
        <taxon>Methanothermococcus</taxon>
    </lineage>
</organism>
<protein>
    <submittedName>
        <fullName evidence="2">Uncharacterized protein</fullName>
    </submittedName>
</protein>
<feature type="transmembrane region" description="Helical" evidence="1">
    <location>
        <begin position="89"/>
        <end position="108"/>
    </location>
</feature>
<feature type="transmembrane region" description="Helical" evidence="1">
    <location>
        <begin position="50"/>
        <end position="69"/>
    </location>
</feature>
<dbReference type="Proteomes" id="UP000605144">
    <property type="component" value="Unassembled WGS sequence"/>
</dbReference>
<keyword evidence="1" id="KW-0812">Transmembrane</keyword>
<accession>A0A833DR32</accession>
<comment type="caution">
    <text evidence="2">The sequence shown here is derived from an EMBL/GenBank/DDBJ whole genome shotgun (WGS) entry which is preliminary data.</text>
</comment>
<evidence type="ECO:0000256" key="1">
    <source>
        <dbReference type="SAM" id="Phobius"/>
    </source>
</evidence>
<evidence type="ECO:0000313" key="3">
    <source>
        <dbReference type="Proteomes" id="UP000605144"/>
    </source>
</evidence>
<feature type="transmembrane region" description="Helical" evidence="1">
    <location>
        <begin position="114"/>
        <end position="131"/>
    </location>
</feature>
<reference evidence="2" key="1">
    <citation type="journal article" date="2020" name="ISME J.">
        <title>Gammaproteobacteria mediating utilization of methyl-, sulfur- and petroleum organic compounds in deep ocean hydrothermal plumes.</title>
        <authorList>
            <person name="Zhou Z."/>
            <person name="Liu Y."/>
            <person name="Pan J."/>
            <person name="Cron B.R."/>
            <person name="Toner B.M."/>
            <person name="Anantharaman K."/>
            <person name="Breier J.A."/>
            <person name="Dick G.J."/>
            <person name="Li M."/>
        </authorList>
    </citation>
    <scope>NUCLEOTIDE SEQUENCE</scope>
    <source>
        <strain evidence="2">SZUA-1385</strain>
    </source>
</reference>
<dbReference type="EMBL" id="DQSV01000005">
    <property type="protein sequence ID" value="HIP16706.1"/>
    <property type="molecule type" value="Genomic_DNA"/>
</dbReference>
<sequence length="178" mass="20475">MEIKELMNLILDGYCGEDKKYKRIVYFISNFTSAIVFFIIHLIYNYYSGIVALMFISILIILLGAILIIRRRKLGIDTYSYFNKFMSEIVCYGLVCIVISSISVFFIYPSLLGVFIGSIYGLLMTVEGVLFKSFIRKFGGLLLIFSTLIMIIYLDYQFLILGIVQMIIAILNLLNIEK</sequence>
<feature type="transmembrane region" description="Helical" evidence="1">
    <location>
        <begin position="160"/>
        <end position="176"/>
    </location>
</feature>
<dbReference type="AlphaFoldDB" id="A0A833DR32"/>
<name>A0A833DR32_9EURY</name>